<dbReference type="Proteomes" id="UP000198386">
    <property type="component" value="Unassembled WGS sequence"/>
</dbReference>
<dbReference type="PIRSF" id="PIRSF028756">
    <property type="entry name" value="PPK2_prd"/>
    <property type="match status" value="1"/>
</dbReference>
<reference evidence="5" key="1">
    <citation type="submission" date="2017-06" db="EMBL/GenBank/DDBJ databases">
        <authorList>
            <person name="Varghese N."/>
            <person name="Submissions S."/>
        </authorList>
    </citation>
    <scope>NUCLEOTIDE SEQUENCE [LARGE SCALE GENOMIC DNA]</scope>
    <source>
        <strain evidence="5">DSM 45423</strain>
    </source>
</reference>
<keyword evidence="5" id="KW-1185">Reference proteome</keyword>
<keyword evidence="1" id="KW-0808">Transferase</keyword>
<dbReference type="InterPro" id="IPR022488">
    <property type="entry name" value="PPK2-related"/>
</dbReference>
<gene>
    <name evidence="4" type="ORF">SAMN04488107_0815</name>
</gene>
<dbReference type="AlphaFoldDB" id="A0A239AJH2"/>
<dbReference type="PANTHER" id="PTHR34383">
    <property type="entry name" value="POLYPHOSPHATE:AMP PHOSPHOTRANSFERASE-RELATED"/>
    <property type="match status" value="1"/>
</dbReference>
<keyword evidence="2 4" id="KW-0418">Kinase</keyword>
<feature type="domain" description="Polyphosphate kinase-2-related" evidence="3">
    <location>
        <begin position="24"/>
        <end position="253"/>
    </location>
</feature>
<dbReference type="InterPro" id="IPR016898">
    <property type="entry name" value="Polyphosphate_phosphotransfera"/>
</dbReference>
<sequence length="266" mass="30295">MPSAVRWARLGGVSRLDDVDLSAQLSKKDGKQQLAEAQRRLVHLRLLLGGQIGSGELGPPLCVLFEGWDASGKGGAIKRLVDELDPRHVRVAQFAAPSYDEKRHHFLWRFWPVLPGWGGMAVLDRTWYGRVLVERVEGFATDEQWQRAYQEIVDLETTLAAEGTVLVKFWMHVSPEEQLRRFESRRDDPYRAWKLTDEDWRNRDKRPAYEVAVEEMLERTDHPGGRWTVVPADDKRYARVAVVRTVCEAIESALAARGVDPDTPAA</sequence>
<dbReference type="EMBL" id="FZOH01000001">
    <property type="protein sequence ID" value="SNR95128.1"/>
    <property type="molecule type" value="Genomic_DNA"/>
</dbReference>
<dbReference type="InterPro" id="IPR027417">
    <property type="entry name" value="P-loop_NTPase"/>
</dbReference>
<dbReference type="GO" id="GO:0008976">
    <property type="term" value="F:polyphosphate kinase activity"/>
    <property type="evidence" value="ECO:0007669"/>
    <property type="project" value="InterPro"/>
</dbReference>
<accession>A0A239AJH2</accession>
<evidence type="ECO:0000313" key="5">
    <source>
        <dbReference type="Proteomes" id="UP000198386"/>
    </source>
</evidence>
<protein>
    <submittedName>
        <fullName evidence="4">Polyphosphate kinase 2, PPK2 family</fullName>
    </submittedName>
</protein>
<evidence type="ECO:0000259" key="3">
    <source>
        <dbReference type="Pfam" id="PF03976"/>
    </source>
</evidence>
<proteinExistence type="predicted"/>
<name>A0A239AJH2_9ACTN</name>
<evidence type="ECO:0000313" key="4">
    <source>
        <dbReference type="EMBL" id="SNR95128.1"/>
    </source>
</evidence>
<dbReference type="PANTHER" id="PTHR34383:SF3">
    <property type="entry name" value="POLYPHOSPHATE:AMP PHOSPHOTRANSFERASE"/>
    <property type="match status" value="1"/>
</dbReference>
<dbReference type="SUPFAM" id="SSF52540">
    <property type="entry name" value="P-loop containing nucleoside triphosphate hydrolases"/>
    <property type="match status" value="1"/>
</dbReference>
<dbReference type="Gene3D" id="3.40.50.300">
    <property type="entry name" value="P-loop containing nucleotide triphosphate hydrolases"/>
    <property type="match status" value="1"/>
</dbReference>
<evidence type="ECO:0000256" key="1">
    <source>
        <dbReference type="ARBA" id="ARBA00022679"/>
    </source>
</evidence>
<organism evidence="4 5">
    <name type="scientific">Geodermatophilus saharensis</name>
    <dbReference type="NCBI Taxonomy" id="1137994"/>
    <lineage>
        <taxon>Bacteria</taxon>
        <taxon>Bacillati</taxon>
        <taxon>Actinomycetota</taxon>
        <taxon>Actinomycetes</taxon>
        <taxon>Geodermatophilales</taxon>
        <taxon>Geodermatophilaceae</taxon>
        <taxon>Geodermatophilus</taxon>
    </lineage>
</organism>
<evidence type="ECO:0000256" key="2">
    <source>
        <dbReference type="ARBA" id="ARBA00022777"/>
    </source>
</evidence>
<dbReference type="Pfam" id="PF03976">
    <property type="entry name" value="PPK2"/>
    <property type="match status" value="1"/>
</dbReference>